<reference evidence="1" key="1">
    <citation type="submission" date="2023-04" db="EMBL/GenBank/DDBJ databases">
        <title>Draft Genome sequencing of Naganishia species isolated from polar environments using Oxford Nanopore Technology.</title>
        <authorList>
            <person name="Leo P."/>
            <person name="Venkateswaran K."/>
        </authorList>
    </citation>
    <scope>NUCLEOTIDE SEQUENCE</scope>
    <source>
        <strain evidence="1">MNA-CCFEE 5262</strain>
    </source>
</reference>
<evidence type="ECO:0000313" key="1">
    <source>
        <dbReference type="EMBL" id="KAJ9097945.1"/>
    </source>
</evidence>
<keyword evidence="2" id="KW-1185">Reference proteome</keyword>
<evidence type="ECO:0000313" key="2">
    <source>
        <dbReference type="Proteomes" id="UP001230649"/>
    </source>
</evidence>
<sequence length="198" mass="22017">MQATRSLRSAAAVTQSVMPAHIIPEARSTYRALLRASSKTFAGDKPSQTQFRGIIRATFASPTLSSPLAKNTPPPPKPAQKPQTPCETYASSLEDRSSSSLADKEVEQMSETEYQERLKHWREVAAILRQNVVQGRKVEKEVKESQVAEKAEGLTGEYGNVWSTIAYNPGYRARRQSYHQDPTEIADNTVPEQRAKQA</sequence>
<name>A0ACC2VEW8_9TREE</name>
<dbReference type="EMBL" id="JASBWS010000098">
    <property type="protein sequence ID" value="KAJ9097945.1"/>
    <property type="molecule type" value="Genomic_DNA"/>
</dbReference>
<organism evidence="1 2">
    <name type="scientific">Naganishia adeliensis</name>
    <dbReference type="NCBI Taxonomy" id="92952"/>
    <lineage>
        <taxon>Eukaryota</taxon>
        <taxon>Fungi</taxon>
        <taxon>Dikarya</taxon>
        <taxon>Basidiomycota</taxon>
        <taxon>Agaricomycotina</taxon>
        <taxon>Tremellomycetes</taxon>
        <taxon>Filobasidiales</taxon>
        <taxon>Filobasidiaceae</taxon>
        <taxon>Naganishia</taxon>
    </lineage>
</organism>
<proteinExistence type="predicted"/>
<accession>A0ACC2VEW8</accession>
<protein>
    <submittedName>
        <fullName evidence="1">Uncharacterized protein</fullName>
    </submittedName>
</protein>
<dbReference type="Proteomes" id="UP001230649">
    <property type="component" value="Unassembled WGS sequence"/>
</dbReference>
<comment type="caution">
    <text evidence="1">The sequence shown here is derived from an EMBL/GenBank/DDBJ whole genome shotgun (WGS) entry which is preliminary data.</text>
</comment>
<gene>
    <name evidence="1" type="ORF">QFC20_006073</name>
</gene>